<feature type="domain" description="DDE-1" evidence="1">
    <location>
        <begin position="2"/>
        <end position="137"/>
    </location>
</feature>
<dbReference type="Proteomes" id="UP000691718">
    <property type="component" value="Unassembled WGS sequence"/>
</dbReference>
<dbReference type="PANTHER" id="PTHR19303:SF74">
    <property type="entry name" value="POGO TRANSPOSABLE ELEMENT WITH KRAB DOMAIN"/>
    <property type="match status" value="1"/>
</dbReference>
<proteinExistence type="predicted"/>
<dbReference type="InterPro" id="IPR004875">
    <property type="entry name" value="DDE_SF_endonuclease_dom"/>
</dbReference>
<reference evidence="2" key="1">
    <citation type="submission" date="2021-04" db="EMBL/GenBank/DDBJ databases">
        <authorList>
            <person name="Tunstrom K."/>
        </authorList>
    </citation>
    <scope>NUCLEOTIDE SEQUENCE</scope>
</reference>
<gene>
    <name evidence="2" type="ORF">PAPOLLO_LOCUS7340</name>
</gene>
<dbReference type="InterPro" id="IPR050863">
    <property type="entry name" value="CenT-Element_Derived"/>
</dbReference>
<dbReference type="GO" id="GO:0003677">
    <property type="term" value="F:DNA binding"/>
    <property type="evidence" value="ECO:0007669"/>
    <property type="project" value="TreeGrafter"/>
</dbReference>
<dbReference type="GO" id="GO:0005634">
    <property type="term" value="C:nucleus"/>
    <property type="evidence" value="ECO:0007669"/>
    <property type="project" value="TreeGrafter"/>
</dbReference>
<protein>
    <submittedName>
        <fullName evidence="2">(apollo) hypothetical protein</fullName>
    </submittedName>
</protein>
<evidence type="ECO:0000313" key="3">
    <source>
        <dbReference type="Proteomes" id="UP000691718"/>
    </source>
</evidence>
<accession>A0A8S3WK76</accession>
<dbReference type="PANTHER" id="PTHR19303">
    <property type="entry name" value="TRANSPOSON"/>
    <property type="match status" value="1"/>
</dbReference>
<dbReference type="OrthoDB" id="10072016at2759"/>
<dbReference type="EMBL" id="CAJQZP010000508">
    <property type="protein sequence ID" value="CAG4965084.1"/>
    <property type="molecule type" value="Genomic_DNA"/>
</dbReference>
<comment type="caution">
    <text evidence="2">The sequence shown here is derived from an EMBL/GenBank/DDBJ whole genome shotgun (WGS) entry which is preliminary data.</text>
</comment>
<sequence length="188" mass="21517">MSAATANGSVMPPYVVYKAETMWRQWVEGGSENARFNRTKSGWFNSITFLDWFNTIIVPWARKLEGPKVVIGDNLSSHINTEVIELCEKYNIRFVLLPPNSTHLTQPLDVAFFGPLKKVWRKFLTTYKIENPKQAGLNKTHFPPLLAKVMDEVNMKKKENIVSGFRAKSYRSIQSSTSVQKKSRMSSK</sequence>
<evidence type="ECO:0000313" key="2">
    <source>
        <dbReference type="EMBL" id="CAG4965084.1"/>
    </source>
</evidence>
<organism evidence="2 3">
    <name type="scientific">Parnassius apollo</name>
    <name type="common">Apollo butterfly</name>
    <name type="synonym">Papilio apollo</name>
    <dbReference type="NCBI Taxonomy" id="110799"/>
    <lineage>
        <taxon>Eukaryota</taxon>
        <taxon>Metazoa</taxon>
        <taxon>Ecdysozoa</taxon>
        <taxon>Arthropoda</taxon>
        <taxon>Hexapoda</taxon>
        <taxon>Insecta</taxon>
        <taxon>Pterygota</taxon>
        <taxon>Neoptera</taxon>
        <taxon>Endopterygota</taxon>
        <taxon>Lepidoptera</taxon>
        <taxon>Glossata</taxon>
        <taxon>Ditrysia</taxon>
        <taxon>Papilionoidea</taxon>
        <taxon>Papilionidae</taxon>
        <taxon>Parnassiinae</taxon>
        <taxon>Parnassini</taxon>
        <taxon>Parnassius</taxon>
        <taxon>Parnassius</taxon>
    </lineage>
</organism>
<name>A0A8S3WK76_PARAO</name>
<dbReference type="AlphaFoldDB" id="A0A8S3WK76"/>
<dbReference type="Pfam" id="PF03184">
    <property type="entry name" value="DDE_1"/>
    <property type="match status" value="1"/>
</dbReference>
<evidence type="ECO:0000259" key="1">
    <source>
        <dbReference type="Pfam" id="PF03184"/>
    </source>
</evidence>
<keyword evidence="3" id="KW-1185">Reference proteome</keyword>